<evidence type="ECO:0000259" key="2">
    <source>
        <dbReference type="Pfam" id="PF01936"/>
    </source>
</evidence>
<sequence length="285" mass="32388">MGYSATIRRAYADFRMSHLEPWNEALSKFSFVKVSAPSFVKGKGTSDMAMIIGAMDMLRDLSDIECFVLVTSDSDFTPLARRLKQAGKEIVGFGERKTPLALVQEYKNFFYVDTFKGKTISTIIPKRNEVPKRKAVTVEENTAAANAVEAATLEDNENAFENKTKSKTKRKRNEDQQSDEVVLDVVDNQKKGKIVPVQKHNGDQRLIKALVEVINQNSNEYGWASLSSIGQNFDRKRHGYPKISKCFKRNRNHFLLEKDKVRVRVQNLILPDDELGKINNPIELD</sequence>
<organism evidence="3 4">
    <name type="scientific">Cylindrotheca closterium</name>
    <dbReference type="NCBI Taxonomy" id="2856"/>
    <lineage>
        <taxon>Eukaryota</taxon>
        <taxon>Sar</taxon>
        <taxon>Stramenopiles</taxon>
        <taxon>Ochrophyta</taxon>
        <taxon>Bacillariophyta</taxon>
        <taxon>Bacillariophyceae</taxon>
        <taxon>Bacillariophycidae</taxon>
        <taxon>Bacillariales</taxon>
        <taxon>Bacillariaceae</taxon>
        <taxon>Cylindrotheca</taxon>
    </lineage>
</organism>
<evidence type="ECO:0000313" key="3">
    <source>
        <dbReference type="EMBL" id="CAJ1969486.1"/>
    </source>
</evidence>
<gene>
    <name evidence="3" type="ORF">CYCCA115_LOCUS23733</name>
</gene>
<accession>A0AAD2PY12</accession>
<dbReference type="AlphaFoldDB" id="A0AAD2PY12"/>
<keyword evidence="4" id="KW-1185">Reference proteome</keyword>
<comment type="caution">
    <text evidence="3">The sequence shown here is derived from an EMBL/GenBank/DDBJ whole genome shotgun (WGS) entry which is preliminary data.</text>
</comment>
<feature type="domain" description="NYN" evidence="2">
    <location>
        <begin position="5"/>
        <end position="112"/>
    </location>
</feature>
<dbReference type="GO" id="GO:0004540">
    <property type="term" value="F:RNA nuclease activity"/>
    <property type="evidence" value="ECO:0007669"/>
    <property type="project" value="InterPro"/>
</dbReference>
<reference evidence="3" key="1">
    <citation type="submission" date="2023-08" db="EMBL/GenBank/DDBJ databases">
        <authorList>
            <person name="Audoor S."/>
            <person name="Bilcke G."/>
        </authorList>
    </citation>
    <scope>NUCLEOTIDE SEQUENCE</scope>
</reference>
<dbReference type="PANTHER" id="PTHR35811">
    <property type="entry name" value="SLR1870 PROTEIN"/>
    <property type="match status" value="1"/>
</dbReference>
<feature type="region of interest" description="Disordered" evidence="1">
    <location>
        <begin position="158"/>
        <end position="180"/>
    </location>
</feature>
<dbReference type="Pfam" id="PF01936">
    <property type="entry name" value="NYN"/>
    <property type="match status" value="1"/>
</dbReference>
<evidence type="ECO:0000313" key="4">
    <source>
        <dbReference type="Proteomes" id="UP001295423"/>
    </source>
</evidence>
<dbReference type="CDD" id="cd11297">
    <property type="entry name" value="PIN_LabA-like_N_1"/>
    <property type="match status" value="1"/>
</dbReference>
<dbReference type="CDD" id="cd10146">
    <property type="entry name" value="LabA_like_C"/>
    <property type="match status" value="1"/>
</dbReference>
<protein>
    <recommendedName>
        <fullName evidence="2">NYN domain-containing protein</fullName>
    </recommendedName>
</protein>
<dbReference type="InterPro" id="IPR021139">
    <property type="entry name" value="NYN"/>
</dbReference>
<dbReference type="EMBL" id="CAKOGP040002424">
    <property type="protein sequence ID" value="CAJ1969486.1"/>
    <property type="molecule type" value="Genomic_DNA"/>
</dbReference>
<name>A0AAD2PY12_9STRA</name>
<dbReference type="Gene3D" id="3.40.50.1010">
    <property type="entry name" value="5'-nuclease"/>
    <property type="match status" value="1"/>
</dbReference>
<dbReference type="PANTHER" id="PTHR35811:SF1">
    <property type="entry name" value="HTH OST-TYPE DOMAIN-CONTAINING PROTEIN"/>
    <property type="match status" value="1"/>
</dbReference>
<evidence type="ECO:0000256" key="1">
    <source>
        <dbReference type="SAM" id="MobiDB-lite"/>
    </source>
</evidence>
<dbReference type="Proteomes" id="UP001295423">
    <property type="component" value="Unassembled WGS sequence"/>
</dbReference>
<proteinExistence type="predicted"/>